<comment type="catalytic activity">
    <reaction evidence="9">
        <text>a 2-oxocarboxylate + L-ornithine = L-glutamate 5-semialdehyde + an L-alpha-amino acid</text>
        <dbReference type="Rhea" id="RHEA:13877"/>
        <dbReference type="ChEBI" id="CHEBI:35179"/>
        <dbReference type="ChEBI" id="CHEBI:46911"/>
        <dbReference type="ChEBI" id="CHEBI:58066"/>
        <dbReference type="ChEBI" id="CHEBI:59869"/>
        <dbReference type="EC" id="2.6.1.13"/>
    </reaction>
</comment>
<keyword evidence="5 9" id="KW-0032">Aminotransferase</keyword>
<keyword evidence="7 8" id="KW-0663">Pyridoxal phosphate</keyword>
<gene>
    <name evidence="10" type="ORF">ADUPG1_008052</name>
</gene>
<dbReference type="Gene3D" id="3.40.640.10">
    <property type="entry name" value="Type I PLP-dependent aspartate aminotransferase-like (Major domain)"/>
    <property type="match status" value="1"/>
</dbReference>
<dbReference type="GO" id="GO:0008483">
    <property type="term" value="F:transaminase activity"/>
    <property type="evidence" value="ECO:0007669"/>
    <property type="project" value="UniProtKB-KW"/>
</dbReference>
<evidence type="ECO:0000313" key="11">
    <source>
        <dbReference type="Proteomes" id="UP001057375"/>
    </source>
</evidence>
<evidence type="ECO:0000256" key="8">
    <source>
        <dbReference type="RuleBase" id="RU003560"/>
    </source>
</evidence>
<sequence length="432" mass="47336">MSQEAIKLEKEFCAHNYHPLPVVFDRGEGAYIYNPEGVKYIDCLAGYSALNQGHRHPKIIAALKEQADKLTLSARAFYSTGLGSYAKLMSEIFADKIKGEGDAIAHPAVLPMNTGAEAVESSLKIARRWGYEKKGIPEGKAMIVCAEGNFHGRTIAVISMSVDPECREGFGPFVPEILTVPYDNAEALEKVFDQHGKNICAYICEPIQGEAGIYVPADGYLKKVRELCDKHNILWIDDEIQAGIARTGKMLCAEHDGAKPDIVTLGKAISGGVFPVSAVICRKEVMSVITPGSHGSTYGGCSLGCAVAKRAMEVVLEEKLSERSAVLGERLQSGLRAIDSPMIDLVRGKGLMVAVVFKDMHGKQAWDLCCLLAHKYQILCKPTHSTIIRITPPLVISEEDIDYLIECFGKAIKELEEMKVEELDEKIPIRKL</sequence>
<organism evidence="10 11">
    <name type="scientific">Aduncisulcus paluster</name>
    <dbReference type="NCBI Taxonomy" id="2918883"/>
    <lineage>
        <taxon>Eukaryota</taxon>
        <taxon>Metamonada</taxon>
        <taxon>Carpediemonas-like organisms</taxon>
        <taxon>Aduncisulcus</taxon>
    </lineage>
</organism>
<dbReference type="InterPro" id="IPR015422">
    <property type="entry name" value="PyrdxlP-dep_Trfase_small"/>
</dbReference>
<dbReference type="SUPFAM" id="SSF53383">
    <property type="entry name" value="PLP-dependent transferases"/>
    <property type="match status" value="1"/>
</dbReference>
<dbReference type="InterPro" id="IPR010164">
    <property type="entry name" value="Orn_aminotrans"/>
</dbReference>
<name>A0ABQ5KQJ7_9EUKA</name>
<dbReference type="InterPro" id="IPR049704">
    <property type="entry name" value="Aminotrans_3_PPA_site"/>
</dbReference>
<dbReference type="PIRSF" id="PIRSF000521">
    <property type="entry name" value="Transaminase_4ab_Lys_Orn"/>
    <property type="match status" value="1"/>
</dbReference>
<dbReference type="EC" id="2.6.1.13" evidence="4 9"/>
<dbReference type="PROSITE" id="PS00600">
    <property type="entry name" value="AA_TRANSFER_CLASS_3"/>
    <property type="match status" value="1"/>
</dbReference>
<protein>
    <recommendedName>
        <fullName evidence="4 9">Ornithine aminotransferase</fullName>
        <ecNumber evidence="4 9">2.6.1.13</ecNumber>
    </recommendedName>
</protein>
<reference evidence="10" key="1">
    <citation type="submission" date="2022-03" db="EMBL/GenBank/DDBJ databases">
        <title>Draft genome sequence of Aduncisulcus paluster, a free-living microaerophilic Fornicata.</title>
        <authorList>
            <person name="Yuyama I."/>
            <person name="Kume K."/>
            <person name="Tamura T."/>
            <person name="Inagaki Y."/>
            <person name="Hashimoto T."/>
        </authorList>
    </citation>
    <scope>NUCLEOTIDE SEQUENCE</scope>
    <source>
        <strain evidence="10">NY0171</strain>
    </source>
</reference>
<dbReference type="CDD" id="cd00610">
    <property type="entry name" value="OAT_like"/>
    <property type="match status" value="1"/>
</dbReference>
<evidence type="ECO:0000256" key="2">
    <source>
        <dbReference type="ARBA" id="ARBA00004998"/>
    </source>
</evidence>
<dbReference type="InterPro" id="IPR015424">
    <property type="entry name" value="PyrdxlP-dep_Trfase"/>
</dbReference>
<evidence type="ECO:0000256" key="6">
    <source>
        <dbReference type="ARBA" id="ARBA00022679"/>
    </source>
</evidence>
<evidence type="ECO:0000256" key="5">
    <source>
        <dbReference type="ARBA" id="ARBA00022576"/>
    </source>
</evidence>
<keyword evidence="6 9" id="KW-0808">Transferase</keyword>
<dbReference type="Pfam" id="PF00202">
    <property type="entry name" value="Aminotran_3"/>
    <property type="match status" value="1"/>
</dbReference>
<proteinExistence type="inferred from homology"/>
<evidence type="ECO:0000256" key="4">
    <source>
        <dbReference type="ARBA" id="ARBA00012924"/>
    </source>
</evidence>
<evidence type="ECO:0000256" key="7">
    <source>
        <dbReference type="ARBA" id="ARBA00022898"/>
    </source>
</evidence>
<dbReference type="InterPro" id="IPR005814">
    <property type="entry name" value="Aminotrans_3"/>
</dbReference>
<accession>A0ABQ5KQJ7</accession>
<comment type="similarity">
    <text evidence="3 8">Belongs to the class-III pyridoxal-phosphate-dependent aminotransferase family.</text>
</comment>
<evidence type="ECO:0000313" key="10">
    <source>
        <dbReference type="EMBL" id="GKT34759.1"/>
    </source>
</evidence>
<dbReference type="Gene3D" id="3.90.1150.10">
    <property type="entry name" value="Aspartate Aminotransferase, domain 1"/>
    <property type="match status" value="1"/>
</dbReference>
<dbReference type="InterPro" id="IPR015421">
    <property type="entry name" value="PyrdxlP-dep_Trfase_major"/>
</dbReference>
<dbReference type="PANTHER" id="PTHR11986:SF18">
    <property type="entry name" value="ORNITHINE AMINOTRANSFERASE, MITOCHONDRIAL"/>
    <property type="match status" value="1"/>
</dbReference>
<evidence type="ECO:0000256" key="1">
    <source>
        <dbReference type="ARBA" id="ARBA00001933"/>
    </source>
</evidence>
<comment type="cofactor">
    <cofactor evidence="1 9">
        <name>pyridoxal 5'-phosphate</name>
        <dbReference type="ChEBI" id="CHEBI:597326"/>
    </cofactor>
</comment>
<keyword evidence="11" id="KW-1185">Reference proteome</keyword>
<evidence type="ECO:0000256" key="3">
    <source>
        <dbReference type="ARBA" id="ARBA00008954"/>
    </source>
</evidence>
<dbReference type="PANTHER" id="PTHR11986">
    <property type="entry name" value="AMINOTRANSFERASE CLASS III"/>
    <property type="match status" value="1"/>
</dbReference>
<dbReference type="Proteomes" id="UP001057375">
    <property type="component" value="Unassembled WGS sequence"/>
</dbReference>
<dbReference type="InterPro" id="IPR050103">
    <property type="entry name" value="Class-III_PLP-dep_AT"/>
</dbReference>
<evidence type="ECO:0000256" key="9">
    <source>
        <dbReference type="RuleBase" id="RU365036"/>
    </source>
</evidence>
<comment type="caution">
    <text evidence="10">The sequence shown here is derived from an EMBL/GenBank/DDBJ whole genome shotgun (WGS) entry which is preliminary data.</text>
</comment>
<comment type="pathway">
    <text evidence="2 9">Amino-acid biosynthesis; L-proline biosynthesis; L-glutamate 5-semialdehyde from L-ornithine: step 1/1.</text>
</comment>
<dbReference type="NCBIfam" id="TIGR01885">
    <property type="entry name" value="Orn_aminotrans"/>
    <property type="match status" value="1"/>
</dbReference>
<dbReference type="EMBL" id="BQXS01010862">
    <property type="protein sequence ID" value="GKT34759.1"/>
    <property type="molecule type" value="Genomic_DNA"/>
</dbReference>